<feature type="transmembrane region" description="Helical" evidence="6">
    <location>
        <begin position="93"/>
        <end position="114"/>
    </location>
</feature>
<comment type="subcellular location">
    <subcellularLocation>
        <location evidence="1">Cell membrane</location>
        <topology evidence="1">Multi-pass membrane protein</topology>
    </subcellularLocation>
</comment>
<dbReference type="EMBL" id="JBBLZC010000047">
    <property type="protein sequence ID" value="MEK0086143.1"/>
    <property type="molecule type" value="Genomic_DNA"/>
</dbReference>
<name>A0ABU8XY55_9PROT</name>
<dbReference type="EC" id="3.4.23.43" evidence="8"/>
<reference evidence="8 9" key="1">
    <citation type="submission" date="2024-01" db="EMBL/GenBank/DDBJ databases">
        <title>Multi-omics insights into the function and evolution of sodium benzoate biodegradation pathways in Benzoatithermus flavus gen. nov., sp. nov. from hot spring.</title>
        <authorList>
            <person name="Hu C.-J."/>
            <person name="Li W.-J."/>
        </authorList>
    </citation>
    <scope>NUCLEOTIDE SEQUENCE [LARGE SCALE GENOMIC DNA]</scope>
    <source>
        <strain evidence="8 9">SYSU G07066</strain>
    </source>
</reference>
<keyword evidence="5 6" id="KW-0472">Membrane</keyword>
<evidence type="ECO:0000259" key="7">
    <source>
        <dbReference type="Pfam" id="PF01478"/>
    </source>
</evidence>
<keyword evidence="4 6" id="KW-1133">Transmembrane helix</keyword>
<keyword evidence="2" id="KW-1003">Cell membrane</keyword>
<evidence type="ECO:0000313" key="9">
    <source>
        <dbReference type="Proteomes" id="UP001375743"/>
    </source>
</evidence>
<gene>
    <name evidence="8" type="ORF">U1T56_23550</name>
</gene>
<evidence type="ECO:0000256" key="2">
    <source>
        <dbReference type="ARBA" id="ARBA00022475"/>
    </source>
</evidence>
<sequence>MDWLFLPSLLLLLVSASWQDIRRRQIPNAIPSSIAALWAVHALSAADPTLALAAIGVASAVLAAGFAVWRLGLMGGGDVKLTAALSLWSGTEHTLSMLLVIALSGGALAVAMIAARHPAFMMLPCHRWLAGGATRAFHTLRGPLQHDAGCPETSLPSPTLPYGVAVAVGGCWLVHHLLVL</sequence>
<accession>A0ABU8XY55</accession>
<keyword evidence="9" id="KW-1185">Reference proteome</keyword>
<dbReference type="Proteomes" id="UP001375743">
    <property type="component" value="Unassembled WGS sequence"/>
</dbReference>
<dbReference type="Gene3D" id="1.20.120.1220">
    <property type="match status" value="1"/>
</dbReference>
<evidence type="ECO:0000256" key="4">
    <source>
        <dbReference type="ARBA" id="ARBA00022989"/>
    </source>
</evidence>
<evidence type="ECO:0000256" key="5">
    <source>
        <dbReference type="ARBA" id="ARBA00023136"/>
    </source>
</evidence>
<evidence type="ECO:0000256" key="1">
    <source>
        <dbReference type="ARBA" id="ARBA00004651"/>
    </source>
</evidence>
<evidence type="ECO:0000256" key="3">
    <source>
        <dbReference type="ARBA" id="ARBA00022692"/>
    </source>
</evidence>
<proteinExistence type="predicted"/>
<organism evidence="8 9">
    <name type="scientific">Benzoatithermus flavus</name>
    <dbReference type="NCBI Taxonomy" id="3108223"/>
    <lineage>
        <taxon>Bacteria</taxon>
        <taxon>Pseudomonadati</taxon>
        <taxon>Pseudomonadota</taxon>
        <taxon>Alphaproteobacteria</taxon>
        <taxon>Geminicoccales</taxon>
        <taxon>Geminicoccaceae</taxon>
        <taxon>Benzoatithermus</taxon>
    </lineage>
</organism>
<feature type="domain" description="Prepilin type IV endopeptidase peptidase" evidence="7">
    <location>
        <begin position="9"/>
        <end position="109"/>
    </location>
</feature>
<dbReference type="PANTHER" id="PTHR36506:SF1">
    <property type="entry name" value="PREFLAGELLIN PEPTIDASE"/>
    <property type="match status" value="1"/>
</dbReference>
<dbReference type="InterPro" id="IPR052218">
    <property type="entry name" value="Preflagellin_Peptidase"/>
</dbReference>
<protein>
    <submittedName>
        <fullName evidence="8">Prepilin peptidase</fullName>
        <ecNumber evidence="8">3.4.23.43</ecNumber>
    </submittedName>
</protein>
<keyword evidence="3 6" id="KW-0812">Transmembrane</keyword>
<dbReference type="InterPro" id="IPR000045">
    <property type="entry name" value="Prepilin_IV_endopep_pep"/>
</dbReference>
<keyword evidence="8" id="KW-0378">Hydrolase</keyword>
<evidence type="ECO:0000256" key="6">
    <source>
        <dbReference type="SAM" id="Phobius"/>
    </source>
</evidence>
<evidence type="ECO:0000313" key="8">
    <source>
        <dbReference type="EMBL" id="MEK0086143.1"/>
    </source>
</evidence>
<feature type="transmembrane region" description="Helical" evidence="6">
    <location>
        <begin position="50"/>
        <end position="73"/>
    </location>
</feature>
<comment type="caution">
    <text evidence="8">The sequence shown here is derived from an EMBL/GenBank/DDBJ whole genome shotgun (WGS) entry which is preliminary data.</text>
</comment>
<dbReference type="PANTHER" id="PTHR36506">
    <property type="entry name" value="PREFLAGELLIN PEPTIDASE"/>
    <property type="match status" value="1"/>
</dbReference>
<dbReference type="RefSeq" id="WP_418161986.1">
    <property type="nucleotide sequence ID" value="NZ_JBBLZC010000047.1"/>
</dbReference>
<dbReference type="GO" id="GO:0004190">
    <property type="term" value="F:aspartic-type endopeptidase activity"/>
    <property type="evidence" value="ECO:0007669"/>
    <property type="project" value="UniProtKB-EC"/>
</dbReference>
<dbReference type="Pfam" id="PF01478">
    <property type="entry name" value="Peptidase_A24"/>
    <property type="match status" value="1"/>
</dbReference>